<dbReference type="InterPro" id="IPR000089">
    <property type="entry name" value="Biotin_lipoyl"/>
</dbReference>
<dbReference type="STRING" id="1142394.PSMK_21040"/>
<evidence type="ECO:0000256" key="2">
    <source>
        <dbReference type="ARBA" id="ARBA00005194"/>
    </source>
</evidence>
<keyword evidence="8 9" id="KW-0092">Biotin</keyword>
<keyword evidence="5 9" id="KW-0276">Fatty acid metabolism</keyword>
<comment type="pathway">
    <text evidence="2 9">Lipid metabolism; fatty acid biosynthesis.</text>
</comment>
<gene>
    <name evidence="12" type="primary">accB</name>
    <name evidence="12" type="ordered locus">PSMK_21040</name>
</gene>
<proteinExistence type="predicted"/>
<feature type="compositionally biased region" description="Low complexity" evidence="10">
    <location>
        <begin position="52"/>
        <end position="71"/>
    </location>
</feature>
<dbReference type="eggNOG" id="COG0511">
    <property type="taxonomic scope" value="Bacteria"/>
</dbReference>
<dbReference type="InterPro" id="IPR001249">
    <property type="entry name" value="AcCoA_biotinCC"/>
</dbReference>
<evidence type="ECO:0000256" key="10">
    <source>
        <dbReference type="SAM" id="MobiDB-lite"/>
    </source>
</evidence>
<dbReference type="Gene3D" id="2.40.50.100">
    <property type="match status" value="1"/>
</dbReference>
<dbReference type="PRINTS" id="PR01071">
    <property type="entry name" value="ACOABIOTINCC"/>
</dbReference>
<dbReference type="EMBL" id="AP012338">
    <property type="protein sequence ID" value="BAM04263.1"/>
    <property type="molecule type" value="Genomic_DNA"/>
</dbReference>
<protein>
    <recommendedName>
        <fullName evidence="3 9">Biotin carboxyl carrier protein of acetyl-CoA carboxylase</fullName>
    </recommendedName>
</protein>
<evidence type="ECO:0000256" key="6">
    <source>
        <dbReference type="ARBA" id="ARBA00023098"/>
    </source>
</evidence>
<sequence length="154" mass="15710">MTDLKILRQLIKMMVDNGLSEVDLEDQGEKIKLKRGGGGEVVQHVPAPPPAASAATGAGAAAAAPAASGPAADDDAEGTPVVSPMVGSFYAASSPDADDFVKVGDRVTPDTVVCIIEAMKVFNEIKAEASGTVAEIKVSNGDAVEFGQVLFVLK</sequence>
<evidence type="ECO:0000256" key="7">
    <source>
        <dbReference type="ARBA" id="ARBA00023160"/>
    </source>
</evidence>
<keyword evidence="6 9" id="KW-0443">Lipid metabolism</keyword>
<dbReference type="NCBIfam" id="TIGR00531">
    <property type="entry name" value="BCCP"/>
    <property type="match status" value="1"/>
</dbReference>
<keyword evidence="7 9" id="KW-0275">Fatty acid biosynthesis</keyword>
<evidence type="ECO:0000256" key="4">
    <source>
        <dbReference type="ARBA" id="ARBA00022516"/>
    </source>
</evidence>
<dbReference type="RefSeq" id="WP_014437481.1">
    <property type="nucleotide sequence ID" value="NC_017080.1"/>
</dbReference>
<evidence type="ECO:0000259" key="11">
    <source>
        <dbReference type="PROSITE" id="PS50968"/>
    </source>
</evidence>
<dbReference type="OrthoDB" id="9811735at2"/>
<dbReference type="UniPathway" id="UPA00094"/>
<name>I0IG75_PHYMF</name>
<dbReference type="PROSITE" id="PS50968">
    <property type="entry name" value="BIOTINYL_LIPOYL"/>
    <property type="match status" value="1"/>
</dbReference>
<dbReference type="InterPro" id="IPR011053">
    <property type="entry name" value="Single_hybrid_motif"/>
</dbReference>
<dbReference type="PATRIC" id="fig|1142394.8.peg.2170"/>
<feature type="domain" description="Lipoyl-binding" evidence="11">
    <location>
        <begin position="78"/>
        <end position="154"/>
    </location>
</feature>
<accession>I0IG75</accession>
<dbReference type="InterPro" id="IPR001882">
    <property type="entry name" value="Biotin_BS"/>
</dbReference>
<keyword evidence="4 9" id="KW-0444">Lipid biosynthesis</keyword>
<evidence type="ECO:0000256" key="5">
    <source>
        <dbReference type="ARBA" id="ARBA00022832"/>
    </source>
</evidence>
<dbReference type="Pfam" id="PF00364">
    <property type="entry name" value="Biotin_lipoyl"/>
    <property type="match status" value="1"/>
</dbReference>
<dbReference type="Proteomes" id="UP000007881">
    <property type="component" value="Chromosome"/>
</dbReference>
<dbReference type="GO" id="GO:0003989">
    <property type="term" value="F:acetyl-CoA carboxylase activity"/>
    <property type="evidence" value="ECO:0007669"/>
    <property type="project" value="InterPro"/>
</dbReference>
<organism evidence="12 13">
    <name type="scientific">Phycisphaera mikurensis (strain NBRC 102666 / KCTC 22515 / FYK2301M01)</name>
    <dbReference type="NCBI Taxonomy" id="1142394"/>
    <lineage>
        <taxon>Bacteria</taxon>
        <taxon>Pseudomonadati</taxon>
        <taxon>Planctomycetota</taxon>
        <taxon>Phycisphaerae</taxon>
        <taxon>Phycisphaerales</taxon>
        <taxon>Phycisphaeraceae</taxon>
        <taxon>Phycisphaera</taxon>
    </lineage>
</organism>
<evidence type="ECO:0000313" key="13">
    <source>
        <dbReference type="Proteomes" id="UP000007881"/>
    </source>
</evidence>
<evidence type="ECO:0000256" key="1">
    <source>
        <dbReference type="ARBA" id="ARBA00003761"/>
    </source>
</evidence>
<dbReference type="PANTHER" id="PTHR45266">
    <property type="entry name" value="OXALOACETATE DECARBOXYLASE ALPHA CHAIN"/>
    <property type="match status" value="1"/>
</dbReference>
<feature type="region of interest" description="Disordered" evidence="10">
    <location>
        <begin position="35"/>
        <end position="79"/>
    </location>
</feature>
<dbReference type="HOGENOM" id="CLU_016733_3_0_0"/>
<reference evidence="12 13" key="1">
    <citation type="submission" date="2012-02" db="EMBL/GenBank/DDBJ databases">
        <title>Complete genome sequence of Phycisphaera mikurensis NBRC 102666.</title>
        <authorList>
            <person name="Ankai A."/>
            <person name="Hosoyama A."/>
            <person name="Terui Y."/>
            <person name="Sekine M."/>
            <person name="Fukai R."/>
            <person name="Kato Y."/>
            <person name="Nakamura S."/>
            <person name="Yamada-Narita S."/>
            <person name="Kawakoshi A."/>
            <person name="Fukunaga Y."/>
            <person name="Yamazaki S."/>
            <person name="Fujita N."/>
        </authorList>
    </citation>
    <scope>NUCLEOTIDE SEQUENCE [LARGE SCALE GENOMIC DNA]</scope>
    <source>
        <strain evidence="13">NBRC 102666 / KCTC 22515 / FYK2301M01</strain>
    </source>
</reference>
<dbReference type="GO" id="GO:0006633">
    <property type="term" value="P:fatty acid biosynthetic process"/>
    <property type="evidence" value="ECO:0007669"/>
    <property type="project" value="UniProtKB-UniPathway"/>
</dbReference>
<evidence type="ECO:0000256" key="8">
    <source>
        <dbReference type="ARBA" id="ARBA00023267"/>
    </source>
</evidence>
<evidence type="ECO:0000256" key="9">
    <source>
        <dbReference type="RuleBase" id="RU364072"/>
    </source>
</evidence>
<dbReference type="AlphaFoldDB" id="I0IG75"/>
<dbReference type="KEGG" id="phm:PSMK_21040"/>
<dbReference type="InterPro" id="IPR050709">
    <property type="entry name" value="Biotin_Carboxyl_Carrier/Decarb"/>
</dbReference>
<dbReference type="GO" id="GO:0009317">
    <property type="term" value="C:acetyl-CoA carboxylase complex"/>
    <property type="evidence" value="ECO:0007669"/>
    <property type="project" value="InterPro"/>
</dbReference>
<dbReference type="PANTHER" id="PTHR45266:SF3">
    <property type="entry name" value="OXALOACETATE DECARBOXYLASE ALPHA CHAIN"/>
    <property type="match status" value="1"/>
</dbReference>
<evidence type="ECO:0000256" key="3">
    <source>
        <dbReference type="ARBA" id="ARBA00017562"/>
    </source>
</evidence>
<comment type="function">
    <text evidence="1 9">This protein is a component of the acetyl coenzyme A carboxylase complex; first, biotin carboxylase catalyzes the carboxylation of the carrier protein and then the transcarboxylase transfers the carboxyl group to form malonyl-CoA.</text>
</comment>
<dbReference type="SUPFAM" id="SSF51230">
    <property type="entry name" value="Single hybrid motif"/>
    <property type="match status" value="1"/>
</dbReference>
<evidence type="ECO:0000313" key="12">
    <source>
        <dbReference type="EMBL" id="BAM04263.1"/>
    </source>
</evidence>
<dbReference type="PROSITE" id="PS00188">
    <property type="entry name" value="BIOTIN"/>
    <property type="match status" value="1"/>
</dbReference>
<keyword evidence="13" id="KW-1185">Reference proteome</keyword>
<dbReference type="CDD" id="cd06850">
    <property type="entry name" value="biotinyl_domain"/>
    <property type="match status" value="1"/>
</dbReference>